<dbReference type="InterPro" id="IPR003439">
    <property type="entry name" value="ABC_transporter-like_ATP-bd"/>
</dbReference>
<dbReference type="GO" id="GO:0055085">
    <property type="term" value="P:transmembrane transport"/>
    <property type="evidence" value="ECO:0007669"/>
    <property type="project" value="UniProtKB-ARBA"/>
</dbReference>
<evidence type="ECO:0000313" key="7">
    <source>
        <dbReference type="Proteomes" id="UP000006315"/>
    </source>
</evidence>
<dbReference type="EMBL" id="AJLR01000146">
    <property type="protein sequence ID" value="EKN63452.1"/>
    <property type="molecule type" value="Genomic_DNA"/>
</dbReference>
<dbReference type="FunFam" id="3.40.50.300:FF:000016">
    <property type="entry name" value="Oligopeptide ABC transporter ATP-binding component"/>
    <property type="match status" value="1"/>
</dbReference>
<dbReference type="InterPro" id="IPR017871">
    <property type="entry name" value="ABC_transporter-like_CS"/>
</dbReference>
<reference evidence="6 7" key="1">
    <citation type="journal article" date="2012" name="Front. Microbiol.">
        <title>Redundancy and modularity in membrane-associated dissimilatory nitrate reduction in Bacillus.</title>
        <authorList>
            <person name="Heylen K."/>
            <person name="Keltjens J."/>
        </authorList>
    </citation>
    <scope>NUCLEOTIDE SEQUENCE [LARGE SCALE GENOMIC DNA]</scope>
    <source>
        <strain evidence="6 7">LMG 9581</strain>
    </source>
</reference>
<dbReference type="InterPro" id="IPR003593">
    <property type="entry name" value="AAA+_ATPase"/>
</dbReference>
<dbReference type="PROSITE" id="PS00211">
    <property type="entry name" value="ABC_TRANSPORTER_1"/>
    <property type="match status" value="1"/>
</dbReference>
<evidence type="ECO:0000259" key="5">
    <source>
        <dbReference type="PROSITE" id="PS50893"/>
    </source>
</evidence>
<keyword evidence="2" id="KW-0813">Transport</keyword>
<proteinExistence type="inferred from homology"/>
<dbReference type="CDD" id="cd03257">
    <property type="entry name" value="ABC_NikE_OppD_transporters"/>
    <property type="match status" value="1"/>
</dbReference>
<organism evidence="6 7">
    <name type="scientific">Schinkia azotoformans LMG 9581</name>
    <dbReference type="NCBI Taxonomy" id="1131731"/>
    <lineage>
        <taxon>Bacteria</taxon>
        <taxon>Bacillati</taxon>
        <taxon>Bacillota</taxon>
        <taxon>Bacilli</taxon>
        <taxon>Bacillales</taxon>
        <taxon>Bacillaceae</taxon>
        <taxon>Calidifontibacillus/Schinkia group</taxon>
        <taxon>Schinkia</taxon>
    </lineage>
</organism>
<dbReference type="InterPro" id="IPR050319">
    <property type="entry name" value="ABC_transp_ATP-bind"/>
</dbReference>
<gene>
    <name evidence="6" type="ORF">BAZO_17309</name>
</gene>
<dbReference type="STRING" id="1131731.BAZO_17309"/>
<evidence type="ECO:0000256" key="3">
    <source>
        <dbReference type="ARBA" id="ARBA00022741"/>
    </source>
</evidence>
<keyword evidence="3" id="KW-0547">Nucleotide-binding</keyword>
<dbReference type="GO" id="GO:0015833">
    <property type="term" value="P:peptide transport"/>
    <property type="evidence" value="ECO:0007669"/>
    <property type="project" value="InterPro"/>
</dbReference>
<dbReference type="Proteomes" id="UP000006315">
    <property type="component" value="Unassembled WGS sequence"/>
</dbReference>
<dbReference type="SMART" id="SM00382">
    <property type="entry name" value="AAA"/>
    <property type="match status" value="1"/>
</dbReference>
<evidence type="ECO:0000313" key="6">
    <source>
        <dbReference type="EMBL" id="EKN63452.1"/>
    </source>
</evidence>
<dbReference type="GO" id="GO:0005524">
    <property type="term" value="F:ATP binding"/>
    <property type="evidence" value="ECO:0007669"/>
    <property type="project" value="UniProtKB-KW"/>
</dbReference>
<dbReference type="InterPro" id="IPR013563">
    <property type="entry name" value="Oligopep_ABC_C"/>
</dbReference>
<comment type="caution">
    <text evidence="6">The sequence shown here is derived from an EMBL/GenBank/DDBJ whole genome shotgun (WGS) entry which is preliminary data.</text>
</comment>
<dbReference type="GO" id="GO:0016887">
    <property type="term" value="F:ATP hydrolysis activity"/>
    <property type="evidence" value="ECO:0007669"/>
    <property type="project" value="InterPro"/>
</dbReference>
<dbReference type="NCBIfam" id="NF008453">
    <property type="entry name" value="PRK11308.1"/>
    <property type="match status" value="1"/>
</dbReference>
<dbReference type="InterPro" id="IPR027417">
    <property type="entry name" value="P-loop_NTPase"/>
</dbReference>
<evidence type="ECO:0000256" key="4">
    <source>
        <dbReference type="ARBA" id="ARBA00022840"/>
    </source>
</evidence>
<dbReference type="Pfam" id="PF08352">
    <property type="entry name" value="oligo_HPY"/>
    <property type="match status" value="1"/>
</dbReference>
<dbReference type="PANTHER" id="PTHR43776">
    <property type="entry name" value="TRANSPORT ATP-BINDING PROTEIN"/>
    <property type="match status" value="1"/>
</dbReference>
<keyword evidence="4 6" id="KW-0067">ATP-binding</keyword>
<evidence type="ECO:0000256" key="2">
    <source>
        <dbReference type="ARBA" id="ARBA00022448"/>
    </source>
</evidence>
<dbReference type="PROSITE" id="PS50893">
    <property type="entry name" value="ABC_TRANSPORTER_2"/>
    <property type="match status" value="1"/>
</dbReference>
<protein>
    <submittedName>
        <fullName evidence="6">Oligopeptide ABC transporter ATP-binding protein</fullName>
    </submittedName>
</protein>
<dbReference type="Gene3D" id="3.40.50.300">
    <property type="entry name" value="P-loop containing nucleotide triphosphate hydrolases"/>
    <property type="match status" value="1"/>
</dbReference>
<accession>K6CT71</accession>
<dbReference type="SUPFAM" id="SSF52540">
    <property type="entry name" value="P-loop containing nucleoside triphosphate hydrolases"/>
    <property type="match status" value="1"/>
</dbReference>
<dbReference type="PANTHER" id="PTHR43776:SF8">
    <property type="entry name" value="ABC TRANSPORTER, ATP-BINDING PROTEIN"/>
    <property type="match status" value="1"/>
</dbReference>
<dbReference type="RefSeq" id="WP_004432040.1">
    <property type="nucleotide sequence ID" value="NZ_AJLR01000146.1"/>
</dbReference>
<dbReference type="AlphaFoldDB" id="K6CT71"/>
<keyword evidence="7" id="KW-1185">Reference proteome</keyword>
<dbReference type="PATRIC" id="fig|1131731.3.peg.3527"/>
<evidence type="ECO:0000256" key="1">
    <source>
        <dbReference type="ARBA" id="ARBA00005417"/>
    </source>
</evidence>
<dbReference type="Pfam" id="PF00005">
    <property type="entry name" value="ABC_tran"/>
    <property type="match status" value="1"/>
</dbReference>
<feature type="domain" description="ABC transporter" evidence="5">
    <location>
        <begin position="8"/>
        <end position="258"/>
    </location>
</feature>
<comment type="similarity">
    <text evidence="1">Belongs to the ABC transporter superfamily.</text>
</comment>
<dbReference type="NCBIfam" id="TIGR01727">
    <property type="entry name" value="oligo_HPY"/>
    <property type="match status" value="1"/>
</dbReference>
<name>K6CT71_SCHAZ</name>
<sequence>MELQQTLIEVKNLTKYFPIKGGLLSRTRGWVKSVDQVSFTIKKGESLGVVGESGCGKSTLGRTLLRLLQPTNGEVYYDGKNIFDLSKDEIRKLRRKMQMIFQDPYSSLNPRMKIGTILEEPLRLYNLGTPEERKKRINDLMEIVGLDSEYLKRFPHELSGGQRQRIGIARALLLNPEFIVCDEAVSALDVSIQSQIINLLQDLQEKFNLTYFFIAHDLSVVKHISDRIAVMYLGEIVELTDKKTLFEQPLHPYTESLLSAIPIANPSIQRNRKRIVLKGDVPNPDNPPSGCRFHTRCPYSQDICRSEKPQFHNINEGNMEESEHFVACHFAKELNLDGIKN</sequence>